<dbReference type="InterPro" id="IPR049237">
    <property type="entry name" value="DUF2264_C"/>
</dbReference>
<dbReference type="Proteomes" id="UP001156690">
    <property type="component" value="Unassembled WGS sequence"/>
</dbReference>
<dbReference type="PANTHER" id="PTHR35339:SF4">
    <property type="entry name" value="LINALOOL DEHYDRATASE_ISOMERASE DOMAIN-CONTAINING PROTEIN"/>
    <property type="match status" value="1"/>
</dbReference>
<feature type="domain" description="DUF2264" evidence="1">
    <location>
        <begin position="44"/>
        <end position="356"/>
    </location>
</feature>
<evidence type="ECO:0000259" key="2">
    <source>
        <dbReference type="Pfam" id="PF20938"/>
    </source>
</evidence>
<dbReference type="EMBL" id="BSNX01000012">
    <property type="protein sequence ID" value="GLQ72166.1"/>
    <property type="molecule type" value="Genomic_DNA"/>
</dbReference>
<evidence type="ECO:0008006" key="5">
    <source>
        <dbReference type="Google" id="ProtNLM"/>
    </source>
</evidence>
<evidence type="ECO:0000313" key="4">
    <source>
        <dbReference type="Proteomes" id="UP001156690"/>
    </source>
</evidence>
<dbReference type="AlphaFoldDB" id="A0AAV5NQ69"/>
<reference evidence="4" key="1">
    <citation type="journal article" date="2019" name="Int. J. Syst. Evol. Microbiol.">
        <title>The Global Catalogue of Microorganisms (GCM) 10K type strain sequencing project: providing services to taxonomists for standard genome sequencing and annotation.</title>
        <authorList>
            <consortium name="The Broad Institute Genomics Platform"/>
            <consortium name="The Broad Institute Genome Sequencing Center for Infectious Disease"/>
            <person name="Wu L."/>
            <person name="Ma J."/>
        </authorList>
    </citation>
    <scope>NUCLEOTIDE SEQUENCE [LARGE SCALE GENOMIC DNA]</scope>
    <source>
        <strain evidence="4">NBRC 15640</strain>
    </source>
</reference>
<keyword evidence="4" id="KW-1185">Reference proteome</keyword>
<feature type="domain" description="DUF2264" evidence="2">
    <location>
        <begin position="378"/>
        <end position="467"/>
    </location>
</feature>
<organism evidence="3 4">
    <name type="scientific">Vibrio penaeicida</name>
    <dbReference type="NCBI Taxonomy" id="104609"/>
    <lineage>
        <taxon>Bacteria</taxon>
        <taxon>Pseudomonadati</taxon>
        <taxon>Pseudomonadota</taxon>
        <taxon>Gammaproteobacteria</taxon>
        <taxon>Vibrionales</taxon>
        <taxon>Vibrionaceae</taxon>
        <taxon>Vibrio</taxon>
    </lineage>
</organism>
<evidence type="ECO:0000259" key="1">
    <source>
        <dbReference type="Pfam" id="PF10022"/>
    </source>
</evidence>
<evidence type="ECO:0000313" key="3">
    <source>
        <dbReference type="EMBL" id="GLQ72166.1"/>
    </source>
</evidence>
<dbReference type="Pfam" id="PF10022">
    <property type="entry name" value="DUF2264"/>
    <property type="match status" value="1"/>
</dbReference>
<name>A0AAV5NQ69_9VIBR</name>
<sequence length="579" mass="66370">MSIQLAQWLPEDSTFTSRDNALNVVKFLLGKQPILNAENRERNPQLSCAAHYNDEAASVEHIARLMWGVVPANNELTRENEALRLALLSGISGENENAWSNLVNYDQKIVEMSSFAVAIVDAPETFWNPLSDSEKQALIDWMTPIQELDIPPNNWRWFRVLIVFALERVGVDIQRDKLQQDLDFIDSHYMGQGWYQDGEAAVMDYYNPFAFHFYGLVYARWIRDTRSDESEKYVNRAVEFAQSYQYWFGENGAQLCYGRSLNYRFAGAGFWSELAWFEPKGIAMSSLKSHWVSSMRWWARQPIWSQDGQLLSGFGYPNLLASEFYTSPVSPLLALKAFSALRLSEDHVFWQAESQPLETILKPTWVCDQHFLWRDGGCYLLTNAPPSGELRHCYDKYSKFAYSSEHGLCVESEQWIAQGFAGDNMLAFQHPETQSWHARTKNEEAWREGEKLVSVWSPFKGIRVVTTQWLNETGNETREHNIQCESDFNYVMTGHAVDIWTPWFSHLERKPARVESERLFSEMILEHGEGDSAVYPCAPNTNLLYAHASVPAVTGKVRKGSSTLKALILAGRTTSIPEN</sequence>
<accession>A0AAV5NQ69</accession>
<dbReference type="InterPro" id="IPR016624">
    <property type="entry name" value="UCP014753"/>
</dbReference>
<comment type="caution">
    <text evidence="3">The sequence shown here is derived from an EMBL/GenBank/DDBJ whole genome shotgun (WGS) entry which is preliminary data.</text>
</comment>
<proteinExistence type="predicted"/>
<dbReference type="PIRSF" id="PIRSF014753">
    <property type="entry name" value="UCP014753"/>
    <property type="match status" value="1"/>
</dbReference>
<gene>
    <name evidence="3" type="ORF">GCM10007932_15260</name>
</gene>
<dbReference type="InterPro" id="IPR049349">
    <property type="entry name" value="DUF2264_N"/>
</dbReference>
<dbReference type="PANTHER" id="PTHR35339">
    <property type="entry name" value="LINALOOL DEHYDRATASE_ISOMERASE DOMAIN-CONTAINING PROTEIN"/>
    <property type="match status" value="1"/>
</dbReference>
<dbReference type="RefSeq" id="WP_126610405.1">
    <property type="nucleotide sequence ID" value="NZ_AP025145.1"/>
</dbReference>
<protein>
    <recommendedName>
        <fullName evidence="5">DUF2264 domain-containing protein</fullName>
    </recommendedName>
</protein>
<dbReference type="Pfam" id="PF20938">
    <property type="entry name" value="DUF2264_C"/>
    <property type="match status" value="1"/>
</dbReference>